<dbReference type="SUPFAM" id="SSF53067">
    <property type="entry name" value="Actin-like ATPase domain"/>
    <property type="match status" value="1"/>
</dbReference>
<evidence type="ECO:0000256" key="3">
    <source>
        <dbReference type="ARBA" id="ARBA00022833"/>
    </source>
</evidence>
<dbReference type="PANTHER" id="PTHR42742:SF3">
    <property type="entry name" value="FRUCTOKINASE"/>
    <property type="match status" value="1"/>
</dbReference>
<dbReference type="RefSeq" id="WP_203167689.1">
    <property type="nucleotide sequence ID" value="NZ_JAEVLS010000002.1"/>
</dbReference>
<gene>
    <name evidence="7" type="ORF">JM946_12905</name>
</gene>
<dbReference type="InterPro" id="IPR000600">
    <property type="entry name" value="ROK"/>
</dbReference>
<evidence type="ECO:0000256" key="2">
    <source>
        <dbReference type="ARBA" id="ARBA00022723"/>
    </source>
</evidence>
<evidence type="ECO:0000256" key="1">
    <source>
        <dbReference type="ARBA" id="ARBA00001946"/>
    </source>
</evidence>
<dbReference type="InterPro" id="IPR043129">
    <property type="entry name" value="ATPase_NBD"/>
</dbReference>
<protein>
    <recommendedName>
        <fullName evidence="5">fructokinase</fullName>
        <ecNumber evidence="5">2.7.1.4</ecNumber>
    </recommendedName>
</protein>
<organism evidence="7 8">
    <name type="scientific">Steroidobacter gossypii</name>
    <dbReference type="NCBI Taxonomy" id="2805490"/>
    <lineage>
        <taxon>Bacteria</taxon>
        <taxon>Pseudomonadati</taxon>
        <taxon>Pseudomonadota</taxon>
        <taxon>Gammaproteobacteria</taxon>
        <taxon>Steroidobacterales</taxon>
        <taxon>Steroidobacteraceae</taxon>
        <taxon>Steroidobacter</taxon>
    </lineage>
</organism>
<keyword evidence="3" id="KW-0862">Zinc</keyword>
<dbReference type="Pfam" id="PF00480">
    <property type="entry name" value="ROK"/>
    <property type="match status" value="1"/>
</dbReference>
<accession>A0ABS1WXG6</accession>
<evidence type="ECO:0000313" key="7">
    <source>
        <dbReference type="EMBL" id="MBM0105658.1"/>
    </source>
</evidence>
<keyword evidence="8" id="KW-1185">Reference proteome</keyword>
<comment type="caution">
    <text evidence="7">The sequence shown here is derived from an EMBL/GenBank/DDBJ whole genome shotgun (WGS) entry which is preliminary data.</text>
</comment>
<comment type="catalytic activity">
    <reaction evidence="6">
        <text>D-fructose + ATP = D-fructose 6-phosphate + ADP + H(+)</text>
        <dbReference type="Rhea" id="RHEA:16125"/>
        <dbReference type="ChEBI" id="CHEBI:15378"/>
        <dbReference type="ChEBI" id="CHEBI:30616"/>
        <dbReference type="ChEBI" id="CHEBI:37721"/>
        <dbReference type="ChEBI" id="CHEBI:61527"/>
        <dbReference type="ChEBI" id="CHEBI:456216"/>
        <dbReference type="EC" id="2.7.1.4"/>
    </reaction>
</comment>
<evidence type="ECO:0000256" key="4">
    <source>
        <dbReference type="ARBA" id="ARBA00022842"/>
    </source>
</evidence>
<proteinExistence type="predicted"/>
<dbReference type="EC" id="2.7.1.4" evidence="5"/>
<dbReference type="EMBL" id="JAEVLS010000002">
    <property type="protein sequence ID" value="MBM0105658.1"/>
    <property type="molecule type" value="Genomic_DNA"/>
</dbReference>
<evidence type="ECO:0000256" key="6">
    <source>
        <dbReference type="ARBA" id="ARBA00048451"/>
    </source>
</evidence>
<evidence type="ECO:0000313" key="8">
    <source>
        <dbReference type="Proteomes" id="UP000661077"/>
    </source>
</evidence>
<reference evidence="7 8" key="1">
    <citation type="journal article" date="2021" name="Int. J. Syst. Evol. Microbiol.">
        <title>Steroidobacter gossypii sp. nov., isolated from soil of cotton cropping field.</title>
        <authorList>
            <person name="Huang R."/>
            <person name="Yang S."/>
            <person name="Zhen C."/>
            <person name="Liu W."/>
        </authorList>
    </citation>
    <scope>NUCLEOTIDE SEQUENCE [LARGE SCALE GENOMIC DNA]</scope>
    <source>
        <strain evidence="7 8">S1-65</strain>
    </source>
</reference>
<dbReference type="Gene3D" id="3.30.420.40">
    <property type="match status" value="2"/>
</dbReference>
<comment type="cofactor">
    <cofactor evidence="1">
        <name>Mg(2+)</name>
        <dbReference type="ChEBI" id="CHEBI:18420"/>
    </cofactor>
</comment>
<dbReference type="Proteomes" id="UP000661077">
    <property type="component" value="Unassembled WGS sequence"/>
</dbReference>
<keyword evidence="2" id="KW-0479">Metal-binding</keyword>
<keyword evidence="4" id="KW-0460">Magnesium</keyword>
<dbReference type="InterPro" id="IPR051804">
    <property type="entry name" value="Carb_Metab_Reg_Kinase/Isom"/>
</dbReference>
<name>A0ABS1WXG6_9GAMM</name>
<dbReference type="PANTHER" id="PTHR42742">
    <property type="entry name" value="TRANSCRIPTIONAL REPRESSOR MPRA"/>
    <property type="match status" value="1"/>
</dbReference>
<dbReference type="CDD" id="cd24067">
    <property type="entry name" value="ASKHA_NBD_ROK_BsFRK-like"/>
    <property type="match status" value="1"/>
</dbReference>
<evidence type="ECO:0000256" key="5">
    <source>
        <dbReference type="ARBA" id="ARBA00038887"/>
    </source>
</evidence>
<sequence>MFYGAIEGGGTKFVCAVGTSPADVQDSVVLPTSSATVTLAACVEFFSTAERRFGPIDAFGFGCFGPIDLRSHQPGYGQMLATPKAGWSRVDLLAPLRARFKAPILLDTDVGAASLAEWRLGAGRGLGSIAYVTVGTGIGGGVAPNDLATRRLMHAEMGHIFVRRDARDKDFGGVCPFHGDCLEGLASGPAIQARWRCQLDALPPHHEAWSIIGGYLGQLAASIALMLSVERVVFGGGVMANGLLLPHIRAAAANALKGYLEPLSQPGVLDEYIRTPELGVSAGITGAFLLAEQAARTLRV</sequence>